<dbReference type="EMBL" id="CAJNOC010003322">
    <property type="protein sequence ID" value="CAF0977569.1"/>
    <property type="molecule type" value="Genomic_DNA"/>
</dbReference>
<reference evidence="1" key="1">
    <citation type="submission" date="2021-02" db="EMBL/GenBank/DDBJ databases">
        <authorList>
            <person name="Nowell W R."/>
        </authorList>
    </citation>
    <scope>NUCLEOTIDE SEQUENCE</scope>
    <source>
        <strain evidence="1">Ploen Becks lab</strain>
    </source>
</reference>
<organism evidence="1 2">
    <name type="scientific">Brachionus calyciflorus</name>
    <dbReference type="NCBI Taxonomy" id="104777"/>
    <lineage>
        <taxon>Eukaryota</taxon>
        <taxon>Metazoa</taxon>
        <taxon>Spiralia</taxon>
        <taxon>Gnathifera</taxon>
        <taxon>Rotifera</taxon>
        <taxon>Eurotatoria</taxon>
        <taxon>Monogononta</taxon>
        <taxon>Pseudotrocha</taxon>
        <taxon>Ploima</taxon>
        <taxon>Brachionidae</taxon>
        <taxon>Brachionus</taxon>
    </lineage>
</organism>
<accession>A0A814EVZ3</accession>
<evidence type="ECO:0000313" key="1">
    <source>
        <dbReference type="EMBL" id="CAF0977569.1"/>
    </source>
</evidence>
<gene>
    <name evidence="1" type="ORF">OXX778_LOCUS15248</name>
</gene>
<dbReference type="Proteomes" id="UP000663879">
    <property type="component" value="Unassembled WGS sequence"/>
</dbReference>
<proteinExistence type="predicted"/>
<sequence length="111" mass="12358">MATLALYENNKSQRKINIGKKKLNDPIVYVLISNIQPPIANSTNQNKSFTIAKAKIISTSSNKKFSTRSYENSHLKNITTRKNQELGLKLAYLSAPVLTPILNSIPISKSK</sequence>
<protein>
    <submittedName>
        <fullName evidence="1">Uncharacterized protein</fullName>
    </submittedName>
</protein>
<dbReference type="AlphaFoldDB" id="A0A814EVZ3"/>
<evidence type="ECO:0000313" key="2">
    <source>
        <dbReference type="Proteomes" id="UP000663879"/>
    </source>
</evidence>
<comment type="caution">
    <text evidence="1">The sequence shown here is derived from an EMBL/GenBank/DDBJ whole genome shotgun (WGS) entry which is preliminary data.</text>
</comment>
<name>A0A814EVZ3_9BILA</name>
<keyword evidence="2" id="KW-1185">Reference proteome</keyword>